<feature type="region of interest" description="Disordered" evidence="1">
    <location>
        <begin position="1"/>
        <end position="26"/>
    </location>
</feature>
<protein>
    <submittedName>
        <fullName evidence="2">Uncharacterized protein</fullName>
    </submittedName>
</protein>
<accession>A0A1L9PRL4</accession>
<dbReference type="VEuPathDB" id="FungiDB:ASPVEDRAFT_43610"/>
<dbReference type="AlphaFoldDB" id="A0A1L9PRL4"/>
<keyword evidence="3" id="KW-1185">Reference proteome</keyword>
<evidence type="ECO:0000256" key="1">
    <source>
        <dbReference type="SAM" id="MobiDB-lite"/>
    </source>
</evidence>
<dbReference type="EMBL" id="KV878131">
    <property type="protein sequence ID" value="OJJ04143.1"/>
    <property type="molecule type" value="Genomic_DNA"/>
</dbReference>
<dbReference type="GeneID" id="63728370"/>
<reference evidence="3" key="1">
    <citation type="journal article" date="2017" name="Genome Biol.">
        <title>Comparative genomics reveals high biological diversity and specific adaptations in the industrially and medically important fungal genus Aspergillus.</title>
        <authorList>
            <person name="de Vries R.P."/>
            <person name="Riley R."/>
            <person name="Wiebenga A."/>
            <person name="Aguilar-Osorio G."/>
            <person name="Amillis S."/>
            <person name="Uchima C.A."/>
            <person name="Anderluh G."/>
            <person name="Asadollahi M."/>
            <person name="Askin M."/>
            <person name="Barry K."/>
            <person name="Battaglia E."/>
            <person name="Bayram O."/>
            <person name="Benocci T."/>
            <person name="Braus-Stromeyer S.A."/>
            <person name="Caldana C."/>
            <person name="Canovas D."/>
            <person name="Cerqueira G.C."/>
            <person name="Chen F."/>
            <person name="Chen W."/>
            <person name="Choi C."/>
            <person name="Clum A."/>
            <person name="Dos Santos R.A."/>
            <person name="Damasio A.R."/>
            <person name="Diallinas G."/>
            <person name="Emri T."/>
            <person name="Fekete E."/>
            <person name="Flipphi M."/>
            <person name="Freyberg S."/>
            <person name="Gallo A."/>
            <person name="Gournas C."/>
            <person name="Habgood R."/>
            <person name="Hainaut M."/>
            <person name="Harispe M.L."/>
            <person name="Henrissat B."/>
            <person name="Hilden K.S."/>
            <person name="Hope R."/>
            <person name="Hossain A."/>
            <person name="Karabika E."/>
            <person name="Karaffa L."/>
            <person name="Karanyi Z."/>
            <person name="Krasevec N."/>
            <person name="Kuo A."/>
            <person name="Kusch H."/>
            <person name="LaButti K."/>
            <person name="Lagendijk E.L."/>
            <person name="Lapidus A."/>
            <person name="Levasseur A."/>
            <person name="Lindquist E."/>
            <person name="Lipzen A."/>
            <person name="Logrieco A.F."/>
            <person name="MacCabe A."/>
            <person name="Maekelae M.R."/>
            <person name="Malavazi I."/>
            <person name="Melin P."/>
            <person name="Meyer V."/>
            <person name="Mielnichuk N."/>
            <person name="Miskei M."/>
            <person name="Molnar A.P."/>
            <person name="Mule G."/>
            <person name="Ngan C.Y."/>
            <person name="Orejas M."/>
            <person name="Orosz E."/>
            <person name="Ouedraogo J.P."/>
            <person name="Overkamp K.M."/>
            <person name="Park H.-S."/>
            <person name="Perrone G."/>
            <person name="Piumi F."/>
            <person name="Punt P.J."/>
            <person name="Ram A.F."/>
            <person name="Ramon A."/>
            <person name="Rauscher S."/>
            <person name="Record E."/>
            <person name="Riano-Pachon D.M."/>
            <person name="Robert V."/>
            <person name="Roehrig J."/>
            <person name="Ruller R."/>
            <person name="Salamov A."/>
            <person name="Salih N.S."/>
            <person name="Samson R.A."/>
            <person name="Sandor E."/>
            <person name="Sanguinetti M."/>
            <person name="Schuetze T."/>
            <person name="Sepcic K."/>
            <person name="Shelest E."/>
            <person name="Sherlock G."/>
            <person name="Sophianopoulou V."/>
            <person name="Squina F.M."/>
            <person name="Sun H."/>
            <person name="Susca A."/>
            <person name="Todd R.B."/>
            <person name="Tsang A."/>
            <person name="Unkles S.E."/>
            <person name="van de Wiele N."/>
            <person name="van Rossen-Uffink D."/>
            <person name="Oliveira J.V."/>
            <person name="Vesth T.C."/>
            <person name="Visser J."/>
            <person name="Yu J.-H."/>
            <person name="Zhou M."/>
            <person name="Andersen M.R."/>
            <person name="Archer D.B."/>
            <person name="Baker S.E."/>
            <person name="Benoit I."/>
            <person name="Brakhage A.A."/>
            <person name="Braus G.H."/>
            <person name="Fischer R."/>
            <person name="Frisvad J.C."/>
            <person name="Goldman G.H."/>
            <person name="Houbraken J."/>
            <person name="Oakley B."/>
            <person name="Pocsi I."/>
            <person name="Scazzocchio C."/>
            <person name="Seiboth B."/>
            <person name="vanKuyk P.A."/>
            <person name="Wortman J."/>
            <person name="Dyer P.S."/>
            <person name="Grigoriev I.V."/>
        </authorList>
    </citation>
    <scope>NUCLEOTIDE SEQUENCE [LARGE SCALE GENOMIC DNA]</scope>
    <source>
        <strain evidence="3">CBS 583.65</strain>
    </source>
</reference>
<evidence type="ECO:0000313" key="3">
    <source>
        <dbReference type="Proteomes" id="UP000184073"/>
    </source>
</evidence>
<name>A0A1L9PRL4_ASPVE</name>
<dbReference type="RefSeq" id="XP_040669905.1">
    <property type="nucleotide sequence ID" value="XM_040812859.1"/>
</dbReference>
<proteinExistence type="predicted"/>
<dbReference type="Proteomes" id="UP000184073">
    <property type="component" value="Unassembled WGS sequence"/>
</dbReference>
<organism evidence="2 3">
    <name type="scientific">Aspergillus versicolor CBS 583.65</name>
    <dbReference type="NCBI Taxonomy" id="1036611"/>
    <lineage>
        <taxon>Eukaryota</taxon>
        <taxon>Fungi</taxon>
        <taxon>Dikarya</taxon>
        <taxon>Ascomycota</taxon>
        <taxon>Pezizomycotina</taxon>
        <taxon>Eurotiomycetes</taxon>
        <taxon>Eurotiomycetidae</taxon>
        <taxon>Eurotiales</taxon>
        <taxon>Aspergillaceae</taxon>
        <taxon>Aspergillus</taxon>
        <taxon>Aspergillus subgen. Nidulantes</taxon>
    </lineage>
</organism>
<sequence>MARKRLWPTSPRHGQTGSRFWGSRSTESLSASSTDSIFLKGQTSTREAFPLRSRGLIGVNIYFVSVLPIDIIHKSPTIGETWATRC</sequence>
<evidence type="ECO:0000313" key="2">
    <source>
        <dbReference type="EMBL" id="OJJ04143.1"/>
    </source>
</evidence>
<gene>
    <name evidence="2" type="ORF">ASPVEDRAFT_43610</name>
</gene>